<dbReference type="PANTHER" id="PTHR31088:SF6">
    <property type="entry name" value="PHAGE SHOCK PROTEIN A"/>
    <property type="match status" value="1"/>
</dbReference>
<protein>
    <recommendedName>
        <fullName evidence="5">Phage shock protein A</fullName>
    </recommendedName>
</protein>
<dbReference type="AlphaFoldDB" id="W4QE92"/>
<dbReference type="EMBL" id="BAUU01000011">
    <property type="protein sequence ID" value="GAE30380.1"/>
    <property type="molecule type" value="Genomic_DNA"/>
</dbReference>
<dbReference type="STRING" id="1236971.JCM9152_1786"/>
<dbReference type="OrthoDB" id="9779630at2"/>
<dbReference type="Pfam" id="PF04012">
    <property type="entry name" value="PspA_IM30"/>
    <property type="match status" value="1"/>
</dbReference>
<organism evidence="3 4">
    <name type="scientific">Halalkalibacter hemicellulosilyticusJCM 9152</name>
    <dbReference type="NCBI Taxonomy" id="1236971"/>
    <lineage>
        <taxon>Bacteria</taxon>
        <taxon>Bacillati</taxon>
        <taxon>Bacillota</taxon>
        <taxon>Bacilli</taxon>
        <taxon>Bacillales</taxon>
        <taxon>Bacillaceae</taxon>
        <taxon>Halalkalibacter</taxon>
    </lineage>
</organism>
<sequence>MDMTKRVQQFFKAYVNEGLEKMEDPVIMVKQYMRDVKAEMKRMTQLIEKKQELSEMLRMDAEQLKETIAKREKQAKIALENGDEELAKRLLSNKHDAYEQQNRYNALFERNEEQLVEQKAELEQLLLKYQKLKERKLDLLLRTEAVESKRHVEQLEKQGIRRSQIQEDPFERWEERITEMERHQGKTHKHETLQVNQLVMDELEQLKAELNEKKM</sequence>
<feature type="coiled-coil region" evidence="2">
    <location>
        <begin position="33"/>
        <end position="81"/>
    </location>
</feature>
<name>W4QE92_9BACI</name>
<dbReference type="RefSeq" id="WP_035342991.1">
    <property type="nucleotide sequence ID" value="NZ_BAUU01000011.1"/>
</dbReference>
<keyword evidence="4" id="KW-1185">Reference proteome</keyword>
<gene>
    <name evidence="3" type="ORF">JCM9152_1786</name>
</gene>
<evidence type="ECO:0008006" key="5">
    <source>
        <dbReference type="Google" id="ProtNLM"/>
    </source>
</evidence>
<dbReference type="PANTHER" id="PTHR31088">
    <property type="entry name" value="MEMBRANE-ASSOCIATED PROTEIN VIPP1, CHLOROPLASTIC"/>
    <property type="match status" value="1"/>
</dbReference>
<dbReference type="InterPro" id="IPR007157">
    <property type="entry name" value="PspA_VIPP1"/>
</dbReference>
<evidence type="ECO:0000313" key="4">
    <source>
        <dbReference type="Proteomes" id="UP000018895"/>
    </source>
</evidence>
<keyword evidence="2" id="KW-0175">Coiled coil</keyword>
<comment type="similarity">
    <text evidence="1">Belongs to the PspA/Vipp/IM30 family.</text>
</comment>
<evidence type="ECO:0000256" key="1">
    <source>
        <dbReference type="ARBA" id="ARBA00043985"/>
    </source>
</evidence>
<evidence type="ECO:0000256" key="2">
    <source>
        <dbReference type="SAM" id="Coils"/>
    </source>
</evidence>
<comment type="caution">
    <text evidence="3">The sequence shown here is derived from an EMBL/GenBank/DDBJ whole genome shotgun (WGS) entry which is preliminary data.</text>
</comment>
<feature type="coiled-coil region" evidence="2">
    <location>
        <begin position="105"/>
        <end position="142"/>
    </location>
</feature>
<dbReference type="Proteomes" id="UP000018895">
    <property type="component" value="Unassembled WGS sequence"/>
</dbReference>
<accession>W4QE92</accession>
<evidence type="ECO:0000313" key="3">
    <source>
        <dbReference type="EMBL" id="GAE30380.1"/>
    </source>
</evidence>
<reference evidence="3" key="1">
    <citation type="journal article" date="2014" name="Genome Announc.">
        <title>Draft Genome Sequences of Three Alkaliphilic Bacillus Strains, Bacillus wakoensis JCM 9140T, Bacillus akibai JCM 9157T, and Bacillus hemicellulosilyticus JCM 9152T.</title>
        <authorList>
            <person name="Yuki M."/>
            <person name="Oshima K."/>
            <person name="Suda W."/>
            <person name="Oshida Y."/>
            <person name="Kitamura K."/>
            <person name="Iida T."/>
            <person name="Hattori M."/>
            <person name="Ohkuma M."/>
        </authorList>
    </citation>
    <scope>NUCLEOTIDE SEQUENCE [LARGE SCALE GENOMIC DNA]</scope>
    <source>
        <strain evidence="3">JCM 9152</strain>
    </source>
</reference>
<proteinExistence type="inferred from homology"/>